<comment type="similarity">
    <text evidence="1">Belongs to the thioredoxin family. DsbA subfamily.</text>
</comment>
<dbReference type="Proteomes" id="UP000034048">
    <property type="component" value="Unassembled WGS sequence"/>
</dbReference>
<keyword evidence="2" id="KW-0732">Signal</keyword>
<dbReference type="PANTHER" id="PTHR13887:SF14">
    <property type="entry name" value="DISULFIDE BOND FORMATION PROTEIN D"/>
    <property type="match status" value="1"/>
</dbReference>
<keyword evidence="5" id="KW-0676">Redox-active center</keyword>
<sequence>MSKFVKFIIWFVVIVLVLLGIIYFSYSQNRQFFNSDNESLQAQADQLLTDNRALLDNPLDQGLEPVEPINSADHLWGDAQAPVHLIVYVDFDCPFCAEYQQTLQQVQEKYQDKVIIAFRNYPLASHQQAIPAALAAECASDQGKFLEMAEKLYANQKESKNETAEFIKDAEELGLDKEEFKKCLLEERYKEEIIANKAEAEKYGVTGTPTTFLGQQLLPGAYQFNDFEDQTGRKYDGLKTLIDKALQ</sequence>
<feature type="transmembrane region" description="Helical" evidence="6">
    <location>
        <begin position="7"/>
        <end position="26"/>
    </location>
</feature>
<dbReference type="InterPro" id="IPR036249">
    <property type="entry name" value="Thioredoxin-like_sf"/>
</dbReference>
<evidence type="ECO:0000256" key="2">
    <source>
        <dbReference type="ARBA" id="ARBA00022729"/>
    </source>
</evidence>
<keyword evidence="4" id="KW-1015">Disulfide bond</keyword>
<dbReference type="GO" id="GO:0016491">
    <property type="term" value="F:oxidoreductase activity"/>
    <property type="evidence" value="ECO:0007669"/>
    <property type="project" value="UniProtKB-KW"/>
</dbReference>
<proteinExistence type="inferred from homology"/>
<dbReference type="AlphaFoldDB" id="A0A0G0NP16"/>
<evidence type="ECO:0000256" key="4">
    <source>
        <dbReference type="ARBA" id="ARBA00023157"/>
    </source>
</evidence>
<gene>
    <name evidence="8" type="ORF">UT42_C0025G0010</name>
</gene>
<evidence type="ECO:0000256" key="1">
    <source>
        <dbReference type="ARBA" id="ARBA00005791"/>
    </source>
</evidence>
<keyword evidence="3" id="KW-0560">Oxidoreductase</keyword>
<evidence type="ECO:0000259" key="7">
    <source>
        <dbReference type="Pfam" id="PF13462"/>
    </source>
</evidence>
<organism evidence="8 9">
    <name type="scientific">Candidatus Falkowbacteria bacterium GW2011_GWA2_39_24</name>
    <dbReference type="NCBI Taxonomy" id="1618634"/>
    <lineage>
        <taxon>Bacteria</taxon>
        <taxon>Candidatus Falkowiibacteriota</taxon>
    </lineage>
</organism>
<accession>A0A0G0NP16</accession>
<dbReference type="InterPro" id="IPR012336">
    <property type="entry name" value="Thioredoxin-like_fold"/>
</dbReference>
<dbReference type="Gene3D" id="3.40.30.10">
    <property type="entry name" value="Glutaredoxin"/>
    <property type="match status" value="1"/>
</dbReference>
<evidence type="ECO:0000313" key="9">
    <source>
        <dbReference type="Proteomes" id="UP000034048"/>
    </source>
</evidence>
<dbReference type="GO" id="GO:0016853">
    <property type="term" value="F:isomerase activity"/>
    <property type="evidence" value="ECO:0007669"/>
    <property type="project" value="UniProtKB-KW"/>
</dbReference>
<keyword evidence="6" id="KW-0472">Membrane</keyword>
<dbReference type="EMBL" id="LBWS01000025">
    <property type="protein sequence ID" value="KKR14551.1"/>
    <property type="molecule type" value="Genomic_DNA"/>
</dbReference>
<evidence type="ECO:0000313" key="8">
    <source>
        <dbReference type="EMBL" id="KKR14551.1"/>
    </source>
</evidence>
<dbReference type="CDD" id="cd02972">
    <property type="entry name" value="DsbA_family"/>
    <property type="match status" value="1"/>
</dbReference>
<dbReference type="Pfam" id="PF13462">
    <property type="entry name" value="Thioredoxin_4"/>
    <property type="match status" value="1"/>
</dbReference>
<evidence type="ECO:0000256" key="6">
    <source>
        <dbReference type="SAM" id="Phobius"/>
    </source>
</evidence>
<comment type="caution">
    <text evidence="8">The sequence shown here is derived from an EMBL/GenBank/DDBJ whole genome shotgun (WGS) entry which is preliminary data.</text>
</comment>
<dbReference type="SUPFAM" id="SSF52833">
    <property type="entry name" value="Thioredoxin-like"/>
    <property type="match status" value="1"/>
</dbReference>
<feature type="domain" description="Thioredoxin-like fold" evidence="7">
    <location>
        <begin position="72"/>
        <end position="227"/>
    </location>
</feature>
<evidence type="ECO:0000256" key="3">
    <source>
        <dbReference type="ARBA" id="ARBA00023002"/>
    </source>
</evidence>
<name>A0A0G0NP16_9BACT</name>
<reference evidence="8 9" key="1">
    <citation type="journal article" date="2015" name="Nature">
        <title>rRNA introns, odd ribosomes, and small enigmatic genomes across a large radiation of phyla.</title>
        <authorList>
            <person name="Brown C.T."/>
            <person name="Hug L.A."/>
            <person name="Thomas B.C."/>
            <person name="Sharon I."/>
            <person name="Castelle C.J."/>
            <person name="Singh A."/>
            <person name="Wilkins M.J."/>
            <person name="Williams K.H."/>
            <person name="Banfield J.F."/>
        </authorList>
    </citation>
    <scope>NUCLEOTIDE SEQUENCE [LARGE SCALE GENOMIC DNA]</scope>
</reference>
<dbReference type="PANTHER" id="PTHR13887">
    <property type="entry name" value="GLUTATHIONE S-TRANSFERASE KAPPA"/>
    <property type="match status" value="1"/>
</dbReference>
<evidence type="ECO:0000256" key="5">
    <source>
        <dbReference type="ARBA" id="ARBA00023284"/>
    </source>
</evidence>
<keyword evidence="6" id="KW-0812">Transmembrane</keyword>
<protein>
    <submittedName>
        <fullName evidence="8">Protein-disulfide isomerase</fullName>
    </submittedName>
</protein>
<keyword evidence="8" id="KW-0413">Isomerase</keyword>
<keyword evidence="6" id="KW-1133">Transmembrane helix</keyword>